<feature type="compositionally biased region" description="Basic residues" evidence="8">
    <location>
        <begin position="151"/>
        <end position="161"/>
    </location>
</feature>
<keyword evidence="7" id="KW-0539">Nucleus</keyword>
<dbReference type="SMART" id="SM00246">
    <property type="entry name" value="WH2"/>
    <property type="match status" value="2"/>
</dbReference>
<feature type="domain" description="WH2" evidence="11">
    <location>
        <begin position="484"/>
        <end position="501"/>
    </location>
</feature>
<dbReference type="SMART" id="SM00461">
    <property type="entry name" value="WH1"/>
    <property type="match status" value="1"/>
</dbReference>
<dbReference type="PANTHER" id="PTHR11202:SF36">
    <property type="entry name" value="ACTIN NUCLEATION-PROMOTING FACTOR WASL"/>
    <property type="match status" value="1"/>
</dbReference>
<comment type="subcellular location">
    <subcellularLocation>
        <location evidence="2">Cytoplasm</location>
        <location evidence="2">Cytoskeleton</location>
    </subcellularLocation>
    <subcellularLocation>
        <location evidence="1">Nucleus</location>
    </subcellularLocation>
</comment>
<feature type="region of interest" description="Disordered" evidence="8">
    <location>
        <begin position="432"/>
        <end position="451"/>
    </location>
</feature>
<dbReference type="PRINTS" id="PR01217">
    <property type="entry name" value="PRICHEXTENSN"/>
</dbReference>
<dbReference type="Gene3D" id="2.30.29.30">
    <property type="entry name" value="Pleckstrin-homology domain (PH domain)/Phosphotyrosine-binding domain (PTB)"/>
    <property type="match status" value="1"/>
</dbReference>
<feature type="domain" description="WH1" evidence="10">
    <location>
        <begin position="41"/>
        <end position="150"/>
    </location>
</feature>
<dbReference type="FunFam" id="3.90.810.10:FF:000003">
    <property type="entry name" value="Neural Wiskott-Aldrich syndrome protein-like"/>
    <property type="match status" value="1"/>
</dbReference>
<name>A0A6I8WCN4_DROPS</name>
<evidence type="ECO:0000256" key="4">
    <source>
        <dbReference type="ARBA" id="ARBA00022553"/>
    </source>
</evidence>
<dbReference type="RefSeq" id="XP_033240324.1">
    <property type="nucleotide sequence ID" value="XM_033384433.1"/>
</dbReference>
<feature type="region of interest" description="Disordered" evidence="8">
    <location>
        <begin position="151"/>
        <end position="235"/>
    </location>
</feature>
<keyword evidence="6" id="KW-0206">Cytoskeleton</keyword>
<gene>
    <name evidence="13 14" type="primary">WASp</name>
</gene>
<organism evidence="12 13">
    <name type="scientific">Drosophila pseudoobscura pseudoobscura</name>
    <name type="common">Fruit fly</name>
    <dbReference type="NCBI Taxonomy" id="46245"/>
    <lineage>
        <taxon>Eukaryota</taxon>
        <taxon>Metazoa</taxon>
        <taxon>Ecdysozoa</taxon>
        <taxon>Arthropoda</taxon>
        <taxon>Hexapoda</taxon>
        <taxon>Insecta</taxon>
        <taxon>Pterygota</taxon>
        <taxon>Neoptera</taxon>
        <taxon>Endopterygota</taxon>
        <taxon>Diptera</taxon>
        <taxon>Brachycera</taxon>
        <taxon>Muscomorpha</taxon>
        <taxon>Ephydroidea</taxon>
        <taxon>Drosophilidae</taxon>
        <taxon>Drosophila</taxon>
        <taxon>Sophophora</taxon>
    </lineage>
</organism>
<protein>
    <submittedName>
        <fullName evidence="13 14">Neural Wiskott-Aldrich syndrome protein isoform X5</fullName>
    </submittedName>
</protein>
<dbReference type="Pfam" id="PF02205">
    <property type="entry name" value="WH2"/>
    <property type="match status" value="1"/>
</dbReference>
<dbReference type="InterPro" id="IPR000095">
    <property type="entry name" value="CRIB_dom"/>
</dbReference>
<dbReference type="InterPro" id="IPR003124">
    <property type="entry name" value="WH2_dom"/>
</dbReference>
<dbReference type="SUPFAM" id="SSF50729">
    <property type="entry name" value="PH domain-like"/>
    <property type="match status" value="1"/>
</dbReference>
<reference evidence="12" key="1">
    <citation type="submission" date="2024-06" db="UniProtKB">
        <authorList>
            <consortium name="RefSeq"/>
        </authorList>
    </citation>
    <scope>NUCLEOTIDE SEQUENCE [LARGE SCALE GENOMIC DNA]</scope>
    <source>
        <strain evidence="12">MV2-25</strain>
    </source>
</reference>
<feature type="region of interest" description="Disordered" evidence="8">
    <location>
        <begin position="310"/>
        <end position="425"/>
    </location>
</feature>
<feature type="compositionally biased region" description="Pro residues" evidence="8">
    <location>
        <begin position="169"/>
        <end position="184"/>
    </location>
</feature>
<dbReference type="RefSeq" id="XP_033240326.1">
    <property type="nucleotide sequence ID" value="XM_033384435.1"/>
</dbReference>
<dbReference type="CDD" id="cd00132">
    <property type="entry name" value="CRIB"/>
    <property type="match status" value="1"/>
</dbReference>
<feature type="domain" description="WH2" evidence="11">
    <location>
        <begin position="452"/>
        <end position="469"/>
    </location>
</feature>
<dbReference type="GO" id="GO:0007015">
    <property type="term" value="P:actin filament organization"/>
    <property type="evidence" value="ECO:0007669"/>
    <property type="project" value="InterPro"/>
</dbReference>
<dbReference type="FunFam" id="2.30.29.30:FF:000130">
    <property type="entry name" value="neural Wiskott-Aldrich syndrome protein"/>
    <property type="match status" value="1"/>
</dbReference>
<feature type="compositionally biased region" description="Pro residues" evidence="8">
    <location>
        <begin position="399"/>
        <end position="420"/>
    </location>
</feature>
<evidence type="ECO:0000256" key="1">
    <source>
        <dbReference type="ARBA" id="ARBA00004123"/>
    </source>
</evidence>
<dbReference type="ExpressionAtlas" id="A0A6I8WCN4">
    <property type="expression patterns" value="baseline"/>
</dbReference>
<dbReference type="PROSITE" id="PS51082">
    <property type="entry name" value="WH2"/>
    <property type="match status" value="2"/>
</dbReference>
<evidence type="ECO:0000256" key="8">
    <source>
        <dbReference type="SAM" id="MobiDB-lite"/>
    </source>
</evidence>
<evidence type="ECO:0000259" key="9">
    <source>
        <dbReference type="PROSITE" id="PS50108"/>
    </source>
</evidence>
<feature type="compositionally biased region" description="Pro residues" evidence="8">
    <location>
        <begin position="347"/>
        <end position="361"/>
    </location>
</feature>
<dbReference type="SMART" id="SM00285">
    <property type="entry name" value="PBD"/>
    <property type="match status" value="1"/>
</dbReference>
<dbReference type="CDD" id="cd01205">
    <property type="entry name" value="EVH1_WASP-like"/>
    <property type="match status" value="1"/>
</dbReference>
<dbReference type="InterPro" id="IPR011026">
    <property type="entry name" value="WAS_C"/>
</dbReference>
<reference evidence="13 14" key="2">
    <citation type="submission" date="2025-04" db="UniProtKB">
        <authorList>
            <consortium name="RefSeq"/>
        </authorList>
    </citation>
    <scope>IDENTIFICATION</scope>
    <source>
        <strain evidence="13 14">MV-25-SWS-2005</strain>
        <strain evidence="12">MV2-25</strain>
        <tissue evidence="13 14">Whole body</tissue>
    </source>
</reference>
<dbReference type="PROSITE" id="PS50229">
    <property type="entry name" value="WH1"/>
    <property type="match status" value="1"/>
</dbReference>
<evidence type="ECO:0000313" key="14">
    <source>
        <dbReference type="RefSeq" id="XP_033240326.1"/>
    </source>
</evidence>
<dbReference type="InterPro" id="IPR033927">
    <property type="entry name" value="WASPfam_EVH1"/>
</dbReference>
<dbReference type="InterPro" id="IPR036936">
    <property type="entry name" value="CRIB_dom_sf"/>
</dbReference>
<feature type="region of interest" description="Disordered" evidence="8">
    <location>
        <begin position="502"/>
        <end position="521"/>
    </location>
</feature>
<evidence type="ECO:0000256" key="6">
    <source>
        <dbReference type="ARBA" id="ARBA00023212"/>
    </source>
</evidence>
<proteinExistence type="predicted"/>
<feature type="compositionally biased region" description="Pro residues" evidence="8">
    <location>
        <begin position="369"/>
        <end position="389"/>
    </location>
</feature>
<feature type="region of interest" description="Disordered" evidence="8">
    <location>
        <begin position="533"/>
        <end position="555"/>
    </location>
</feature>
<dbReference type="SUPFAM" id="SSF47912">
    <property type="entry name" value="Wiscott-Aldrich syndrome protein, WASP, C-terminal domain"/>
    <property type="match status" value="1"/>
</dbReference>
<dbReference type="GO" id="GO:0005634">
    <property type="term" value="C:nucleus"/>
    <property type="evidence" value="ECO:0007669"/>
    <property type="project" value="UniProtKB-SubCell"/>
</dbReference>
<dbReference type="InterPro" id="IPR011993">
    <property type="entry name" value="PH-like_dom_sf"/>
</dbReference>
<dbReference type="Gene3D" id="3.90.810.10">
    <property type="entry name" value="CRIB domain"/>
    <property type="match status" value="1"/>
</dbReference>
<dbReference type="Proteomes" id="UP000001819">
    <property type="component" value="Chromosome 2"/>
</dbReference>
<keyword evidence="12" id="KW-1185">Reference proteome</keyword>
<keyword evidence="4" id="KW-0597">Phosphoprotein</keyword>
<dbReference type="GO" id="GO:0005856">
    <property type="term" value="C:cytoskeleton"/>
    <property type="evidence" value="ECO:0007669"/>
    <property type="project" value="UniProtKB-SubCell"/>
</dbReference>
<keyword evidence="5" id="KW-0677">Repeat</keyword>
<dbReference type="GO" id="GO:0003779">
    <property type="term" value="F:actin binding"/>
    <property type="evidence" value="ECO:0007669"/>
    <property type="project" value="InterPro"/>
</dbReference>
<dbReference type="PROSITE" id="PS50108">
    <property type="entry name" value="CRIB"/>
    <property type="match status" value="1"/>
</dbReference>
<evidence type="ECO:0000256" key="5">
    <source>
        <dbReference type="ARBA" id="ARBA00022737"/>
    </source>
</evidence>
<evidence type="ECO:0000256" key="7">
    <source>
        <dbReference type="ARBA" id="ARBA00023242"/>
    </source>
</evidence>
<dbReference type="Gene3D" id="6.10.280.150">
    <property type="match status" value="1"/>
</dbReference>
<feature type="compositionally biased region" description="Polar residues" evidence="8">
    <location>
        <begin position="201"/>
        <end position="226"/>
    </location>
</feature>
<dbReference type="Pfam" id="PF00568">
    <property type="entry name" value="WH1"/>
    <property type="match status" value="1"/>
</dbReference>
<evidence type="ECO:0000259" key="10">
    <source>
        <dbReference type="PROSITE" id="PS50229"/>
    </source>
</evidence>
<accession>A0A6I8WCN4</accession>
<evidence type="ECO:0000259" key="11">
    <source>
        <dbReference type="PROSITE" id="PS51082"/>
    </source>
</evidence>
<dbReference type="InterPro" id="IPR000697">
    <property type="entry name" value="WH1/EVH1_dom"/>
</dbReference>
<feature type="compositionally biased region" description="Acidic residues" evidence="8">
    <location>
        <begin position="541"/>
        <end position="555"/>
    </location>
</feature>
<dbReference type="Pfam" id="PF00786">
    <property type="entry name" value="PBD"/>
    <property type="match status" value="1"/>
</dbReference>
<feature type="domain" description="CRIB" evidence="9">
    <location>
        <begin position="242"/>
        <end position="255"/>
    </location>
</feature>
<evidence type="ECO:0000256" key="2">
    <source>
        <dbReference type="ARBA" id="ARBA00004245"/>
    </source>
</evidence>
<keyword evidence="3" id="KW-0963">Cytoplasm</keyword>
<dbReference type="AlphaFoldDB" id="A0A6I8WCN4"/>
<evidence type="ECO:0000313" key="13">
    <source>
        <dbReference type="RefSeq" id="XP_033240324.1"/>
    </source>
</evidence>
<evidence type="ECO:0000313" key="12">
    <source>
        <dbReference type="Proteomes" id="UP000001819"/>
    </source>
</evidence>
<dbReference type="PANTHER" id="PTHR11202">
    <property type="entry name" value="SPROUTY-RELATED, EVH1 DOMAIN-CONTAINING PROTEIN FAMILY MEMBER"/>
    <property type="match status" value="1"/>
</dbReference>
<evidence type="ECO:0000256" key="3">
    <source>
        <dbReference type="ARBA" id="ARBA00022490"/>
    </source>
</evidence>
<sequence>MSSIMRTSQDGQQAAALSRPKLNASSTMLNPEENEAVFKMLGRKCQTLNTAVVQIYKTEGNAHSHWKKKHTGVVCFVKDSAIRSYFLRAYCLIKSELIWEHEIYDGMQIVKSRPFLLTFEGSDGHVGLNFVSEKECDDFFRIVDATIETRNRKRQEKRSRQKSQQAPNAPVPPVQREPMRPPAMQPSGGMTATDGGGPVQLRNNKINSVTLTPAPTKNFLSSNFGLGSQGKDKKRKVTKADISQPTNFVHISHVGWDADKGFDLTGNEDDEMLNEIFVKAGVSEMELKDRDTRAFIYDFIQSNNVLATVKQESEKSPTEPAPVSATHMPPPVPSRHNHSQNGNQRTAPPPPARQPPPPVPTTVPGAMRAPPPPIRPPPIGSAPPPPPVSAPAVAFCISQPPPPPPPPPASAPPPPPPPMPAGEIPIITTTQAPTQAVKRSPAPVAAEAPPDSHNALMDAIRKGTVLKVSQKVDTAALSTGSGDSRSDLMTEIRTGIVLKPADKRDLGSQRISSDGGAGGTDALADALRRALAARGTAMHSDDDESESTDNDGEWD</sequence>